<dbReference type="GO" id="GO:0005886">
    <property type="term" value="C:plasma membrane"/>
    <property type="evidence" value="ECO:0007669"/>
    <property type="project" value="UniProtKB-SubCell"/>
</dbReference>
<evidence type="ECO:0000256" key="3">
    <source>
        <dbReference type="ARBA" id="ARBA00022448"/>
    </source>
</evidence>
<protein>
    <recommendedName>
        <fullName evidence="10">Protein-export membrane protein SecG</fullName>
    </recommendedName>
</protein>
<accession>A0A6B2M352</accession>
<dbReference type="GO" id="GO:0015450">
    <property type="term" value="F:protein-transporting ATPase activity"/>
    <property type="evidence" value="ECO:0007669"/>
    <property type="project" value="UniProtKB-UniRule"/>
</dbReference>
<evidence type="ECO:0000256" key="4">
    <source>
        <dbReference type="ARBA" id="ARBA00022475"/>
    </source>
</evidence>
<keyword evidence="6 10" id="KW-0653">Protein transport</keyword>
<keyword evidence="8 10" id="KW-0811">Translocation</keyword>
<dbReference type="PRINTS" id="PR01651">
    <property type="entry name" value="SECGEXPORT"/>
</dbReference>
<organism evidence="12 13">
    <name type="scientific">Oceanipulchritudo coccoides</name>
    <dbReference type="NCBI Taxonomy" id="2706888"/>
    <lineage>
        <taxon>Bacteria</taxon>
        <taxon>Pseudomonadati</taxon>
        <taxon>Verrucomicrobiota</taxon>
        <taxon>Opitutia</taxon>
        <taxon>Puniceicoccales</taxon>
        <taxon>Oceanipulchritudinaceae</taxon>
        <taxon>Oceanipulchritudo</taxon>
    </lineage>
</organism>
<evidence type="ECO:0000313" key="12">
    <source>
        <dbReference type="EMBL" id="NDV62524.1"/>
    </source>
</evidence>
<feature type="region of interest" description="Disordered" evidence="11">
    <location>
        <begin position="121"/>
        <end position="157"/>
    </location>
</feature>
<evidence type="ECO:0000256" key="10">
    <source>
        <dbReference type="RuleBase" id="RU365087"/>
    </source>
</evidence>
<dbReference type="PANTHER" id="PTHR34182:SF1">
    <property type="entry name" value="PROTEIN-EXPORT MEMBRANE PROTEIN SECG"/>
    <property type="match status" value="1"/>
</dbReference>
<keyword evidence="7 10" id="KW-1133">Transmembrane helix</keyword>
<dbReference type="GO" id="GO:0043952">
    <property type="term" value="P:protein transport by the Sec complex"/>
    <property type="evidence" value="ECO:0007669"/>
    <property type="project" value="TreeGrafter"/>
</dbReference>
<dbReference type="Pfam" id="PF03840">
    <property type="entry name" value="SecG"/>
    <property type="match status" value="1"/>
</dbReference>
<evidence type="ECO:0000256" key="7">
    <source>
        <dbReference type="ARBA" id="ARBA00022989"/>
    </source>
</evidence>
<feature type="transmembrane region" description="Helical" evidence="10">
    <location>
        <begin position="59"/>
        <end position="78"/>
    </location>
</feature>
<comment type="function">
    <text evidence="10">Involved in protein export. Participates in an early event of protein translocation.</text>
</comment>
<dbReference type="GO" id="GO:0009306">
    <property type="term" value="P:protein secretion"/>
    <property type="evidence" value="ECO:0007669"/>
    <property type="project" value="UniProtKB-UniRule"/>
</dbReference>
<dbReference type="InterPro" id="IPR004692">
    <property type="entry name" value="SecG"/>
</dbReference>
<evidence type="ECO:0000256" key="1">
    <source>
        <dbReference type="ARBA" id="ARBA00004651"/>
    </source>
</evidence>
<comment type="caution">
    <text evidence="12">The sequence shown here is derived from an EMBL/GenBank/DDBJ whole genome shotgun (WGS) entry which is preliminary data.</text>
</comment>
<evidence type="ECO:0000256" key="2">
    <source>
        <dbReference type="ARBA" id="ARBA00008445"/>
    </source>
</evidence>
<proteinExistence type="inferred from homology"/>
<dbReference type="PANTHER" id="PTHR34182">
    <property type="entry name" value="PROTEIN-EXPORT MEMBRANE PROTEIN SECG"/>
    <property type="match status" value="1"/>
</dbReference>
<evidence type="ECO:0000313" key="13">
    <source>
        <dbReference type="Proteomes" id="UP000478417"/>
    </source>
</evidence>
<comment type="caution">
    <text evidence="10">Lacks conserved residue(s) required for the propagation of feature annotation.</text>
</comment>
<evidence type="ECO:0000256" key="11">
    <source>
        <dbReference type="SAM" id="MobiDB-lite"/>
    </source>
</evidence>
<keyword evidence="4 10" id="KW-1003">Cell membrane</keyword>
<dbReference type="EMBL" id="JAAGNX010000002">
    <property type="protein sequence ID" value="NDV62524.1"/>
    <property type="molecule type" value="Genomic_DNA"/>
</dbReference>
<keyword evidence="9 10" id="KW-0472">Membrane</keyword>
<dbReference type="AlphaFoldDB" id="A0A6B2M352"/>
<gene>
    <name evidence="12" type="primary">secG</name>
    <name evidence="12" type="ORF">G0Q06_08685</name>
</gene>
<keyword evidence="5 10" id="KW-0812">Transmembrane</keyword>
<keyword evidence="3 10" id="KW-0813">Transport</keyword>
<dbReference type="RefSeq" id="WP_163964517.1">
    <property type="nucleotide sequence ID" value="NZ_JAAGNX010000002.1"/>
</dbReference>
<sequence>MVNIIISFLTFVLILTSLFLVLVILMQRANSNAGMGSAFGGGVTESAFGAETTNILTRATKWSAIAFFVIALVLYLLYMSREGRLAQTTEVDLPDIPVVVETAPAEEMPVIADEEAMAGMQATAEEATQTVAEEAESLSQEAAELPPVEEPVSTPAP</sequence>
<dbReference type="NCBIfam" id="TIGR00810">
    <property type="entry name" value="secG"/>
    <property type="match status" value="1"/>
</dbReference>
<keyword evidence="13" id="KW-1185">Reference proteome</keyword>
<evidence type="ECO:0000256" key="8">
    <source>
        <dbReference type="ARBA" id="ARBA00023010"/>
    </source>
</evidence>
<evidence type="ECO:0000256" key="6">
    <source>
        <dbReference type="ARBA" id="ARBA00022927"/>
    </source>
</evidence>
<comment type="subcellular location">
    <subcellularLocation>
        <location evidence="1 10">Cell membrane</location>
        <topology evidence="1 10">Multi-pass membrane protein</topology>
    </subcellularLocation>
</comment>
<dbReference type="Proteomes" id="UP000478417">
    <property type="component" value="Unassembled WGS sequence"/>
</dbReference>
<dbReference type="GO" id="GO:0065002">
    <property type="term" value="P:intracellular protein transmembrane transport"/>
    <property type="evidence" value="ECO:0007669"/>
    <property type="project" value="TreeGrafter"/>
</dbReference>
<comment type="similarity">
    <text evidence="2 10">Belongs to the SecG family.</text>
</comment>
<name>A0A6B2M352_9BACT</name>
<reference evidence="12 13" key="1">
    <citation type="submission" date="2020-02" db="EMBL/GenBank/DDBJ databases">
        <title>Albibacoteraceae fam. nov., the first described family within the subdivision 4 Verrucomicrobia.</title>
        <authorList>
            <person name="Xi F."/>
        </authorList>
    </citation>
    <scope>NUCLEOTIDE SEQUENCE [LARGE SCALE GENOMIC DNA]</scope>
    <source>
        <strain evidence="12 13">CK1056</strain>
    </source>
</reference>
<evidence type="ECO:0000256" key="5">
    <source>
        <dbReference type="ARBA" id="ARBA00022692"/>
    </source>
</evidence>
<evidence type="ECO:0000256" key="9">
    <source>
        <dbReference type="ARBA" id="ARBA00023136"/>
    </source>
</evidence>